<name>A0ABT5FF53_9GAMM</name>
<protein>
    <submittedName>
        <fullName evidence="1">Uncharacterized protein</fullName>
    </submittedName>
</protein>
<dbReference type="EMBL" id="JAQOMS010000002">
    <property type="protein sequence ID" value="MDC2890174.1"/>
    <property type="molecule type" value="Genomic_DNA"/>
</dbReference>
<evidence type="ECO:0000313" key="2">
    <source>
        <dbReference type="Proteomes" id="UP001528411"/>
    </source>
</evidence>
<dbReference type="Proteomes" id="UP001528411">
    <property type="component" value="Unassembled WGS sequence"/>
</dbReference>
<reference evidence="1 2" key="1">
    <citation type="submission" date="2023-01" db="EMBL/GenBank/DDBJ databases">
        <title>Psychrosphaera sp. nov., isolated from marine algae.</title>
        <authorList>
            <person name="Bayburt H."/>
            <person name="Choi B.J."/>
            <person name="Kim J.M."/>
            <person name="Choi D.G."/>
            <person name="Jeon C.O."/>
        </authorList>
    </citation>
    <scope>NUCLEOTIDE SEQUENCE [LARGE SCALE GENOMIC DNA]</scope>
    <source>
        <strain evidence="1 2">G1-22</strain>
    </source>
</reference>
<organism evidence="1 2">
    <name type="scientific">Psychrosphaera algicola</name>
    <dbReference type="NCBI Taxonomy" id="3023714"/>
    <lineage>
        <taxon>Bacteria</taxon>
        <taxon>Pseudomonadati</taxon>
        <taxon>Pseudomonadota</taxon>
        <taxon>Gammaproteobacteria</taxon>
        <taxon>Alteromonadales</taxon>
        <taxon>Pseudoalteromonadaceae</taxon>
        <taxon>Psychrosphaera</taxon>
    </lineage>
</organism>
<sequence>MEKRYEGELGFPNFLADFKTGQKRFTAGDFPELADRLREAGVSYVDLQYTMSGQNALLEALDRKQLEIPRTISSCWNTGVLTAAVLTEHE</sequence>
<accession>A0ABT5FF53</accession>
<gene>
    <name evidence="1" type="ORF">PN838_17185</name>
</gene>
<comment type="caution">
    <text evidence="1">The sequence shown here is derived from an EMBL/GenBank/DDBJ whole genome shotgun (WGS) entry which is preliminary data.</text>
</comment>
<dbReference type="RefSeq" id="WP_272181434.1">
    <property type="nucleotide sequence ID" value="NZ_JAQOMS010000002.1"/>
</dbReference>
<proteinExistence type="predicted"/>
<keyword evidence="2" id="KW-1185">Reference proteome</keyword>
<evidence type="ECO:0000313" key="1">
    <source>
        <dbReference type="EMBL" id="MDC2890174.1"/>
    </source>
</evidence>